<dbReference type="InterPro" id="IPR009506">
    <property type="entry name" value="YjiS-like"/>
</dbReference>
<sequence>MSIAAPHAAHLAYLADAPRLGVAAGIALKAAVVLTKWTARSRSRRQLALLDDHLLRDIGLDRHTARTEAQRRFWQG</sequence>
<gene>
    <name evidence="2" type="ORF">SAMN05421759_10658</name>
</gene>
<name>A0A1N7MZ45_9RHOB</name>
<evidence type="ECO:0000313" key="2">
    <source>
        <dbReference type="EMBL" id="SIS91211.1"/>
    </source>
</evidence>
<keyword evidence="3" id="KW-1185">Reference proteome</keyword>
<dbReference type="Proteomes" id="UP000186684">
    <property type="component" value="Unassembled WGS sequence"/>
</dbReference>
<dbReference type="AlphaFoldDB" id="A0A1N7MZ45"/>
<evidence type="ECO:0000313" key="3">
    <source>
        <dbReference type="Proteomes" id="UP000186684"/>
    </source>
</evidence>
<evidence type="ECO:0000259" key="1">
    <source>
        <dbReference type="Pfam" id="PF06568"/>
    </source>
</evidence>
<dbReference type="Pfam" id="PF06568">
    <property type="entry name" value="YjiS-like"/>
    <property type="match status" value="1"/>
</dbReference>
<feature type="domain" description="YjiS-like" evidence="1">
    <location>
        <begin position="34"/>
        <end position="62"/>
    </location>
</feature>
<organism evidence="2 3">
    <name type="scientific">Roseivivax lentus</name>
    <dbReference type="NCBI Taxonomy" id="633194"/>
    <lineage>
        <taxon>Bacteria</taxon>
        <taxon>Pseudomonadati</taxon>
        <taxon>Pseudomonadota</taxon>
        <taxon>Alphaproteobacteria</taxon>
        <taxon>Rhodobacterales</taxon>
        <taxon>Roseobacteraceae</taxon>
        <taxon>Roseivivax</taxon>
    </lineage>
</organism>
<reference evidence="3" key="1">
    <citation type="submission" date="2017-01" db="EMBL/GenBank/DDBJ databases">
        <authorList>
            <person name="Varghese N."/>
            <person name="Submissions S."/>
        </authorList>
    </citation>
    <scope>NUCLEOTIDE SEQUENCE [LARGE SCALE GENOMIC DNA]</scope>
    <source>
        <strain evidence="3">DSM 29430</strain>
    </source>
</reference>
<dbReference type="EMBL" id="FTOQ01000006">
    <property type="protein sequence ID" value="SIS91211.1"/>
    <property type="molecule type" value="Genomic_DNA"/>
</dbReference>
<proteinExistence type="predicted"/>
<dbReference type="RefSeq" id="WP_076448223.1">
    <property type="nucleotide sequence ID" value="NZ_FTOQ01000006.1"/>
</dbReference>
<accession>A0A1N7MZ45</accession>
<protein>
    <submittedName>
        <fullName evidence="2">Uncharacterized conserved protein YjiS, DUF1127 family</fullName>
    </submittedName>
</protein>
<dbReference type="OrthoDB" id="8005167at2"/>
<dbReference type="STRING" id="633194.SAMN05421759_10658"/>